<dbReference type="InterPro" id="IPR023213">
    <property type="entry name" value="CAT-like_dom_sf"/>
</dbReference>
<dbReference type="GO" id="GO:0016746">
    <property type="term" value="F:acyltransferase activity"/>
    <property type="evidence" value="ECO:0007669"/>
    <property type="project" value="UniProtKB-KW"/>
</dbReference>
<evidence type="ECO:0000256" key="1">
    <source>
        <dbReference type="ARBA" id="ARBA00005232"/>
    </source>
</evidence>
<comment type="similarity">
    <text evidence="1">Belongs to the carnitine/choline acetyltransferase family.</text>
</comment>
<dbReference type="Gene3D" id="3.30.559.70">
    <property type="entry name" value="Choline/Carnitine o-acyltransferase, domain 2"/>
    <property type="match status" value="1"/>
</dbReference>
<feature type="active site" description="Proton acceptor" evidence="4">
    <location>
        <position position="354"/>
    </location>
</feature>
<dbReference type="OrthoDB" id="240216at2759"/>
<keyword evidence="2" id="KW-0808">Transferase</keyword>
<keyword evidence="3" id="KW-0012">Acyltransferase</keyword>
<dbReference type="InterPro" id="IPR000542">
    <property type="entry name" value="Carn_acyl_trans"/>
</dbReference>
<evidence type="ECO:0000256" key="2">
    <source>
        <dbReference type="ARBA" id="ARBA00022679"/>
    </source>
</evidence>
<dbReference type="Pfam" id="PF00755">
    <property type="entry name" value="Carn_acyltransf"/>
    <property type="match status" value="1"/>
</dbReference>
<keyword evidence="7" id="KW-1185">Reference proteome</keyword>
<evidence type="ECO:0000259" key="5">
    <source>
        <dbReference type="Pfam" id="PF00755"/>
    </source>
</evidence>
<dbReference type="EMBL" id="JADNRY010000076">
    <property type="protein sequence ID" value="KAF9067237.1"/>
    <property type="molecule type" value="Genomic_DNA"/>
</dbReference>
<organism evidence="6 7">
    <name type="scientific">Rhodocollybia butyracea</name>
    <dbReference type="NCBI Taxonomy" id="206335"/>
    <lineage>
        <taxon>Eukaryota</taxon>
        <taxon>Fungi</taxon>
        <taxon>Dikarya</taxon>
        <taxon>Basidiomycota</taxon>
        <taxon>Agaricomycotina</taxon>
        <taxon>Agaricomycetes</taxon>
        <taxon>Agaricomycetidae</taxon>
        <taxon>Agaricales</taxon>
        <taxon>Marasmiineae</taxon>
        <taxon>Omphalotaceae</taxon>
        <taxon>Rhodocollybia</taxon>
    </lineage>
</organism>
<feature type="domain" description="Choline/carnitine acyltransferase" evidence="5">
    <location>
        <begin position="14"/>
        <end position="620"/>
    </location>
</feature>
<dbReference type="SUPFAM" id="SSF52777">
    <property type="entry name" value="CoA-dependent acyltransferases"/>
    <property type="match status" value="2"/>
</dbReference>
<evidence type="ECO:0000313" key="7">
    <source>
        <dbReference type="Proteomes" id="UP000772434"/>
    </source>
</evidence>
<protein>
    <submittedName>
        <fullName evidence="6">Carnitine acetyltransferase</fullName>
    </submittedName>
</protein>
<dbReference type="PANTHER" id="PTHR22589:SF107">
    <property type="entry name" value="CHOLINE_CARNITINE ACYLTRANSFERASE DOMAIN-CONTAINING PROTEIN"/>
    <property type="match status" value="1"/>
</dbReference>
<comment type="caution">
    <text evidence="6">The sequence shown here is derived from an EMBL/GenBank/DDBJ whole genome shotgun (WGS) entry which is preliminary data.</text>
</comment>
<sequence length="651" mass="72869">MQTAGNARAILPRLPVPDLEKTLSKYLDSLKPFLLEEATRTGTSYDNLLALRSKWVGDFTNGLGNLCQQRLYELDKSSPDNWLDDNFWLKGYLQWRAPLLVNSNWWLVFNDDPLQPSDEHNSSGFTSWQLQRASWLVHRTLEFKDKIESQEIHPVTTRTGVWFQENVGRMFNIARIPQRDCDTLSVTSLSSDPLSHNVIVIVNNWFYTLRAYDPSYGLIGVETFLSRLNAIVRDATTRPGLAPEIGVLSADERDTWASNLQCLKSISPDNSRTHEAIVKALMCLCLDNVTHTLPSSKNLSLSSLPQPSGISQASLDSHLHAIRSTASNVSNHFFDKPFSIVVDPAGRAGATGEHSPCDALIPSIVAEYAVAEQVDMDSSSNLPEEPKNEGWDRLDWVTDDRILQATRSARERAEAIINNSDDSILWFEEYGSDWMKSAGFSPDAYIQLAMQLAWYCTMGEFTATYETALTRMFHKGRTETIRTLSEESRAFVLAMVDLSASNESKHHLLQRAIRKHTTLTRDASTGRGIDRHLLGLRNMLQEGEKCDLFEDPLFAKSQEWRLSTSGLSAGHYFRGTGFGAAYENGYGINYLAAPSIVKFGVETKLSGDGTSTTKFKSALVDALREMKNVVSVASLNENKDNNSEPYLVSRL</sequence>
<dbReference type="AlphaFoldDB" id="A0A9P5PQ81"/>
<dbReference type="Gene3D" id="3.30.559.10">
    <property type="entry name" value="Chloramphenicol acetyltransferase-like domain"/>
    <property type="match status" value="1"/>
</dbReference>
<evidence type="ECO:0000256" key="3">
    <source>
        <dbReference type="ARBA" id="ARBA00023315"/>
    </source>
</evidence>
<evidence type="ECO:0000256" key="4">
    <source>
        <dbReference type="PIRSR" id="PIRSR600542-1"/>
    </source>
</evidence>
<proteinExistence type="inferred from homology"/>
<dbReference type="InterPro" id="IPR042231">
    <property type="entry name" value="Cho/carn_acyl_trans_2"/>
</dbReference>
<dbReference type="Proteomes" id="UP000772434">
    <property type="component" value="Unassembled WGS sequence"/>
</dbReference>
<name>A0A9P5PQ81_9AGAR</name>
<dbReference type="InterPro" id="IPR039551">
    <property type="entry name" value="Cho/carn_acyl_trans"/>
</dbReference>
<reference evidence="6" key="1">
    <citation type="submission" date="2020-11" db="EMBL/GenBank/DDBJ databases">
        <authorList>
            <consortium name="DOE Joint Genome Institute"/>
            <person name="Ahrendt S."/>
            <person name="Riley R."/>
            <person name="Andreopoulos W."/>
            <person name="Labutti K."/>
            <person name="Pangilinan J."/>
            <person name="Ruiz-Duenas F.J."/>
            <person name="Barrasa J.M."/>
            <person name="Sanchez-Garcia M."/>
            <person name="Camarero S."/>
            <person name="Miyauchi S."/>
            <person name="Serrano A."/>
            <person name="Linde D."/>
            <person name="Babiker R."/>
            <person name="Drula E."/>
            <person name="Ayuso-Fernandez I."/>
            <person name="Pacheco R."/>
            <person name="Padilla G."/>
            <person name="Ferreira P."/>
            <person name="Barriuso J."/>
            <person name="Kellner H."/>
            <person name="Castanera R."/>
            <person name="Alfaro M."/>
            <person name="Ramirez L."/>
            <person name="Pisabarro A.G."/>
            <person name="Kuo A."/>
            <person name="Tritt A."/>
            <person name="Lipzen A."/>
            <person name="He G."/>
            <person name="Yan M."/>
            <person name="Ng V."/>
            <person name="Cullen D."/>
            <person name="Martin F."/>
            <person name="Rosso M.-N."/>
            <person name="Henrissat B."/>
            <person name="Hibbett D."/>
            <person name="Martinez A.T."/>
            <person name="Grigoriev I.V."/>
        </authorList>
    </citation>
    <scope>NUCLEOTIDE SEQUENCE</scope>
    <source>
        <strain evidence="6">AH 40177</strain>
    </source>
</reference>
<accession>A0A9P5PQ81</accession>
<evidence type="ECO:0000313" key="6">
    <source>
        <dbReference type="EMBL" id="KAF9067237.1"/>
    </source>
</evidence>
<gene>
    <name evidence="6" type="ORF">BDP27DRAFT_1384016</name>
</gene>
<dbReference type="PANTHER" id="PTHR22589">
    <property type="entry name" value="CARNITINE O-ACYLTRANSFERASE"/>
    <property type="match status" value="1"/>
</dbReference>